<dbReference type="GO" id="GO:0008893">
    <property type="term" value="F:guanosine-3',5'-bis(diphosphate) 3'-diphosphatase activity"/>
    <property type="evidence" value="ECO:0007669"/>
    <property type="project" value="UniProtKB-EC"/>
</dbReference>
<evidence type="ECO:0000256" key="4">
    <source>
        <dbReference type="ARBA" id="ARBA00047968"/>
    </source>
</evidence>
<dbReference type="InterPro" id="IPR004811">
    <property type="entry name" value="RelA/Spo_fam"/>
</dbReference>
<dbReference type="Pfam" id="PF13291">
    <property type="entry name" value="ACT_4"/>
    <property type="match status" value="1"/>
</dbReference>
<dbReference type="InterPro" id="IPR006674">
    <property type="entry name" value="HD_domain"/>
</dbReference>
<dbReference type="EMBL" id="SMFQ01000002">
    <property type="protein sequence ID" value="TCJ89307.1"/>
    <property type="molecule type" value="Genomic_DNA"/>
</dbReference>
<proteinExistence type="inferred from homology"/>
<comment type="caution">
    <text evidence="9">The sequence shown here is derived from an EMBL/GenBank/DDBJ whole genome shotgun (WGS) entry which is preliminary data.</text>
</comment>
<evidence type="ECO:0000259" key="6">
    <source>
        <dbReference type="PROSITE" id="PS51671"/>
    </source>
</evidence>
<comment type="similarity">
    <text evidence="5">Belongs to the relA/spoT family.</text>
</comment>
<name>A0A4R1F4X1_9GAMM</name>
<dbReference type="InterPro" id="IPR003607">
    <property type="entry name" value="HD/PDEase_dom"/>
</dbReference>
<dbReference type="Gene3D" id="3.10.20.30">
    <property type="match status" value="1"/>
</dbReference>
<evidence type="ECO:0000259" key="7">
    <source>
        <dbReference type="PROSITE" id="PS51831"/>
    </source>
</evidence>
<keyword evidence="9" id="KW-0808">Transferase</keyword>
<evidence type="ECO:0000256" key="5">
    <source>
        <dbReference type="RuleBase" id="RU003847"/>
    </source>
</evidence>
<feature type="domain" description="ACT" evidence="6">
    <location>
        <begin position="644"/>
        <end position="717"/>
    </location>
</feature>
<dbReference type="InterPro" id="IPR004095">
    <property type="entry name" value="TGS"/>
</dbReference>
<dbReference type="SUPFAM" id="SSF55021">
    <property type="entry name" value="ACT-like"/>
    <property type="match status" value="1"/>
</dbReference>
<dbReference type="CDD" id="cd04876">
    <property type="entry name" value="ACT_RelA-SpoT"/>
    <property type="match status" value="1"/>
</dbReference>
<dbReference type="Proteomes" id="UP000294887">
    <property type="component" value="Unassembled WGS sequence"/>
</dbReference>
<dbReference type="CDD" id="cd05399">
    <property type="entry name" value="NT_Rel-Spo_like"/>
    <property type="match status" value="1"/>
</dbReference>
<dbReference type="AlphaFoldDB" id="A0A4R1F4X1"/>
<evidence type="ECO:0000256" key="2">
    <source>
        <dbReference type="ARBA" id="ARBA00024329"/>
    </source>
</evidence>
<dbReference type="GO" id="GO:0042594">
    <property type="term" value="P:response to starvation"/>
    <property type="evidence" value="ECO:0007669"/>
    <property type="project" value="TreeGrafter"/>
</dbReference>
<gene>
    <name evidence="9" type="ORF">EV695_1170</name>
</gene>
<dbReference type="RefSeq" id="WP_131904942.1">
    <property type="nucleotide sequence ID" value="NZ_BAAAFU010000008.1"/>
</dbReference>
<comment type="catalytic activity">
    <reaction evidence="4">
        <text>guanosine 3',5'-bis(diphosphate) + H2O = GDP + diphosphate + H(+)</text>
        <dbReference type="Rhea" id="RHEA:14253"/>
        <dbReference type="ChEBI" id="CHEBI:15377"/>
        <dbReference type="ChEBI" id="CHEBI:15378"/>
        <dbReference type="ChEBI" id="CHEBI:33019"/>
        <dbReference type="ChEBI" id="CHEBI:58189"/>
        <dbReference type="ChEBI" id="CHEBI:77828"/>
        <dbReference type="EC" id="3.1.7.2"/>
    </reaction>
</comment>
<feature type="domain" description="TGS" evidence="8">
    <location>
        <begin position="394"/>
        <end position="457"/>
    </location>
</feature>
<dbReference type="InterPro" id="IPR002912">
    <property type="entry name" value="ACT_dom"/>
</dbReference>
<dbReference type="FunFam" id="1.10.3210.10:FF:000001">
    <property type="entry name" value="GTP pyrophosphokinase RelA"/>
    <property type="match status" value="1"/>
</dbReference>
<evidence type="ECO:0000259" key="8">
    <source>
        <dbReference type="PROSITE" id="PS51880"/>
    </source>
</evidence>
<dbReference type="GO" id="GO:0005886">
    <property type="term" value="C:plasma membrane"/>
    <property type="evidence" value="ECO:0007669"/>
    <property type="project" value="TreeGrafter"/>
</dbReference>
<dbReference type="Gene3D" id="1.10.3210.10">
    <property type="entry name" value="Hypothetical protein af1432"/>
    <property type="match status" value="1"/>
</dbReference>
<reference evidence="9 10" key="1">
    <citation type="submission" date="2019-03" db="EMBL/GenBank/DDBJ databases">
        <title>Genomic Encyclopedia of Type Strains, Phase IV (KMG-IV): sequencing the most valuable type-strain genomes for metagenomic binning, comparative biology and taxonomic classification.</title>
        <authorList>
            <person name="Goeker M."/>
        </authorList>
    </citation>
    <scope>NUCLEOTIDE SEQUENCE [LARGE SCALE GENOMIC DNA]</scope>
    <source>
        <strain evidence="9 10">DSM 24830</strain>
    </source>
</reference>
<dbReference type="FunFam" id="3.10.20.30:FF:000002">
    <property type="entry name" value="GTP pyrophosphokinase (RelA/SpoT)"/>
    <property type="match status" value="1"/>
</dbReference>
<dbReference type="EC" id="3.1.7.2" evidence="3"/>
<protein>
    <recommendedName>
        <fullName evidence="3">guanosine-3',5'-bis(diphosphate) 3'-diphosphatase</fullName>
        <ecNumber evidence="3">3.1.7.2</ecNumber>
    </recommendedName>
</protein>
<dbReference type="PANTHER" id="PTHR21262">
    <property type="entry name" value="GUANOSINE-3',5'-BIS DIPHOSPHATE 3'-PYROPHOSPHOHYDROLASE"/>
    <property type="match status" value="1"/>
</dbReference>
<dbReference type="SMART" id="SM00954">
    <property type="entry name" value="RelA_SpoT"/>
    <property type="match status" value="1"/>
</dbReference>
<dbReference type="InterPro" id="IPR043519">
    <property type="entry name" value="NT_sf"/>
</dbReference>
<dbReference type="SUPFAM" id="SSF81271">
    <property type="entry name" value="TGS-like"/>
    <property type="match status" value="1"/>
</dbReference>
<dbReference type="Pfam" id="PF19296">
    <property type="entry name" value="RelA_AH_RIS"/>
    <property type="match status" value="1"/>
</dbReference>
<dbReference type="PROSITE" id="PS51831">
    <property type="entry name" value="HD"/>
    <property type="match status" value="1"/>
</dbReference>
<dbReference type="Gene3D" id="3.30.460.10">
    <property type="entry name" value="Beta Polymerase, domain 2"/>
    <property type="match status" value="1"/>
</dbReference>
<dbReference type="OrthoDB" id="9805041at2"/>
<feature type="domain" description="HD" evidence="7">
    <location>
        <begin position="53"/>
        <end position="152"/>
    </location>
</feature>
<dbReference type="InterPro" id="IPR033655">
    <property type="entry name" value="TGS_RelA/SpoT"/>
</dbReference>
<dbReference type="Pfam" id="PF02824">
    <property type="entry name" value="TGS"/>
    <property type="match status" value="1"/>
</dbReference>
<dbReference type="PROSITE" id="PS51671">
    <property type="entry name" value="ACT"/>
    <property type="match status" value="1"/>
</dbReference>
<evidence type="ECO:0000313" key="9">
    <source>
        <dbReference type="EMBL" id="TCJ89307.1"/>
    </source>
</evidence>
<dbReference type="CDD" id="cd00077">
    <property type="entry name" value="HDc"/>
    <property type="match status" value="1"/>
</dbReference>
<dbReference type="PANTHER" id="PTHR21262:SF36">
    <property type="entry name" value="BIFUNCTIONAL (P)PPGPP SYNTHASE_HYDROLASE SPOT"/>
    <property type="match status" value="1"/>
</dbReference>
<comment type="pathway">
    <text evidence="2">Purine metabolism; ppGpp biosynthesis; ppGpp from GDP: step 1/1.</text>
</comment>
<dbReference type="InterPro" id="IPR012675">
    <property type="entry name" value="Beta-grasp_dom_sf"/>
</dbReference>
<dbReference type="SUPFAM" id="SSF81301">
    <property type="entry name" value="Nucleotidyltransferase"/>
    <property type="match status" value="1"/>
</dbReference>
<keyword evidence="1" id="KW-0378">Hydrolase</keyword>
<evidence type="ECO:0000313" key="10">
    <source>
        <dbReference type="Proteomes" id="UP000294887"/>
    </source>
</evidence>
<dbReference type="GO" id="GO:0016301">
    <property type="term" value="F:kinase activity"/>
    <property type="evidence" value="ECO:0007669"/>
    <property type="project" value="UniProtKB-KW"/>
</dbReference>
<keyword evidence="9" id="KW-0418">Kinase</keyword>
<dbReference type="GO" id="GO:0015970">
    <property type="term" value="P:guanosine tetraphosphate biosynthetic process"/>
    <property type="evidence" value="ECO:0007669"/>
    <property type="project" value="UniProtKB-UniPathway"/>
</dbReference>
<dbReference type="InterPro" id="IPR045865">
    <property type="entry name" value="ACT-like_dom_sf"/>
</dbReference>
<organism evidence="9 10">
    <name type="scientific">Cocleimonas flava</name>
    <dbReference type="NCBI Taxonomy" id="634765"/>
    <lineage>
        <taxon>Bacteria</taxon>
        <taxon>Pseudomonadati</taxon>
        <taxon>Pseudomonadota</taxon>
        <taxon>Gammaproteobacteria</taxon>
        <taxon>Thiotrichales</taxon>
        <taxon>Thiotrichaceae</taxon>
        <taxon>Cocleimonas</taxon>
    </lineage>
</organism>
<sequence length="720" mass="81335">MSEEAKPPLIKASDLTEVVSRYMSAEDISRVYSAFLLAAEAHEGVVRKSGEFYIFHPLEVAHTLAEFHMDADTVCAALLHDVIEDTDFSKEDITKQFGKVVADLVDGVTKLAGGEFNTKQEAAAASFQKMMAAMTQDYRVVLIKLADRLHNVKTLGVRSPASRRRIAKETLDIHVPLARRMGMNTMRKDLQINAFKHLHPWRAKLLAQALEKFNADNEEKHQEIVSNISQALSENNLKAQVFRWNKNIYKVYKRIERSNGRKRIINSKEALEVRVLVDTTNECYLTLGILHQLFHPKLGSFKDFIATPKGYGFQALQTALLTPQRQLIFVQIQSHEMYQIAQYGIVAPKRYPELLKSSDKSQMYLNRWLQQVEEIQKVTGNAAEFLEDMKADLFLSEIYVSTPRGEVKVLPKGATPIDFAYSIHTEVGDKCVSAVIDGEPARLNTALPNGATVLILTDEEATPHSSWLNYVITAKARSSIRGWINKRKTHEFLSLGKQILDKALQPYNHTLKSIPKENFDLTLKALDLKNTDALYISVAKGSQSAKLVARRLLNDDRLIPLSEEENKDQLLLIKGTEGLAVHLQPCCYPIPNDMIVARLDEQSGLEVHRANCPALSRNSRLNQKDIFSIAWVDDTSQESHFLAALNVQVRNRVGVLSHITDLLEKMQVNIEDINISGDRDIKDMYFLIQVSDANHLRKIAEAINNLHHVLDVARVFEKTS</sequence>
<dbReference type="NCBIfam" id="TIGR00691">
    <property type="entry name" value="spoT_relA"/>
    <property type="match status" value="1"/>
</dbReference>
<accession>A0A4R1F4X1</accession>
<dbReference type="PROSITE" id="PS51880">
    <property type="entry name" value="TGS"/>
    <property type="match status" value="1"/>
</dbReference>
<evidence type="ECO:0000256" key="1">
    <source>
        <dbReference type="ARBA" id="ARBA00022801"/>
    </source>
</evidence>
<dbReference type="CDD" id="cd01668">
    <property type="entry name" value="TGS_RSH"/>
    <property type="match status" value="1"/>
</dbReference>
<dbReference type="Gene3D" id="3.30.70.260">
    <property type="match status" value="1"/>
</dbReference>
<comment type="function">
    <text evidence="5">In eubacteria ppGpp (guanosine 3'-diphosphate 5'-diphosphate) is a mediator of the stringent response that coordinates a variety of cellular activities in response to changes in nutritional abundance.</text>
</comment>
<keyword evidence="10" id="KW-1185">Reference proteome</keyword>
<dbReference type="Pfam" id="PF13328">
    <property type="entry name" value="HD_4"/>
    <property type="match status" value="1"/>
</dbReference>
<evidence type="ECO:0000256" key="3">
    <source>
        <dbReference type="ARBA" id="ARBA00024387"/>
    </source>
</evidence>
<dbReference type="UniPathway" id="UPA00908">
    <property type="reaction ID" value="UER00886"/>
</dbReference>
<dbReference type="Pfam" id="PF04607">
    <property type="entry name" value="RelA_SpoT"/>
    <property type="match status" value="1"/>
</dbReference>
<dbReference type="InterPro" id="IPR045600">
    <property type="entry name" value="RelA/SpoT_AH_RIS"/>
</dbReference>
<dbReference type="GO" id="GO:0008728">
    <property type="term" value="F:GTP diphosphokinase activity"/>
    <property type="evidence" value="ECO:0007669"/>
    <property type="project" value="TreeGrafter"/>
</dbReference>
<dbReference type="InterPro" id="IPR007685">
    <property type="entry name" value="RelA_SpoT"/>
</dbReference>
<dbReference type="SUPFAM" id="SSF109604">
    <property type="entry name" value="HD-domain/PDEase-like"/>
    <property type="match status" value="1"/>
</dbReference>
<dbReference type="InterPro" id="IPR012676">
    <property type="entry name" value="TGS-like"/>
</dbReference>
<dbReference type="SMART" id="SM00471">
    <property type="entry name" value="HDc"/>
    <property type="match status" value="1"/>
</dbReference>